<feature type="domain" description="Beta-lactamase-like ARB-00930-like C-terminal" evidence="4">
    <location>
        <begin position="414"/>
        <end position="556"/>
    </location>
</feature>
<dbReference type="Pfam" id="PF00144">
    <property type="entry name" value="Beta-lactamase"/>
    <property type="match status" value="1"/>
</dbReference>
<feature type="domain" description="Beta-lactamase-related" evidence="3">
    <location>
        <begin position="61"/>
        <end position="397"/>
    </location>
</feature>
<feature type="chain" id="PRO_5015640813" evidence="2">
    <location>
        <begin position="17"/>
        <end position="569"/>
    </location>
</feature>
<dbReference type="AlphaFoldDB" id="A0A2T2NZC9"/>
<evidence type="ECO:0000259" key="4">
    <source>
        <dbReference type="Pfam" id="PF26335"/>
    </source>
</evidence>
<dbReference type="InterPro" id="IPR012338">
    <property type="entry name" value="Beta-lactam/transpept-like"/>
</dbReference>
<dbReference type="SUPFAM" id="SSF56601">
    <property type="entry name" value="beta-lactamase/transpeptidase-like"/>
    <property type="match status" value="1"/>
</dbReference>
<dbReference type="Gene3D" id="3.40.710.10">
    <property type="entry name" value="DD-peptidase/beta-lactamase superfamily"/>
    <property type="match status" value="1"/>
</dbReference>
<evidence type="ECO:0000313" key="6">
    <source>
        <dbReference type="Proteomes" id="UP000240883"/>
    </source>
</evidence>
<dbReference type="PANTHER" id="PTHR22935:SF95">
    <property type="entry name" value="BETA-LACTAMASE-LIKE 1-RELATED"/>
    <property type="match status" value="1"/>
</dbReference>
<dbReference type="InterPro" id="IPR001466">
    <property type="entry name" value="Beta-lactam-related"/>
</dbReference>
<name>A0A2T2NZC9_CORCC</name>
<dbReference type="EMBL" id="KZ678131">
    <property type="protein sequence ID" value="PSN70763.1"/>
    <property type="molecule type" value="Genomic_DNA"/>
</dbReference>
<comment type="similarity">
    <text evidence="1">Belongs to the beta-lactamase family.</text>
</comment>
<feature type="signal peptide" evidence="2">
    <location>
        <begin position="1"/>
        <end position="16"/>
    </location>
</feature>
<dbReference type="PANTHER" id="PTHR22935">
    <property type="entry name" value="PENICILLIN-BINDING PROTEIN"/>
    <property type="match status" value="1"/>
</dbReference>
<sequence>MLTLLVGLSWATLGLAKCYEPTVAHPLPEYDANDLILRRAFAAINNAINIAVAAPEYVATSFSVEVTSSKETLWSHHYTARERNTSRHDIPEVNGDALYRIASISKTFTVLGVLQQHEAGNLSLDSTIDQYIEELRHDQAGSIPWKDITLRSLASQLSGIPRDFAQTDVINKIFGPDPSELGLPPLSRQGLLNCDEFSDYKIPCQAPDLLHALREKPPIFAPNQISTYSNVAFELLGLAIARVTNKTYESYIDEAIFKPLNMTLSTFSTPKDSSGVIPLNPHYWGIDAGIQNPTGGIYSSSSELSKYLRYILTHYNSISHAANWLNPVSPTRGMTNFYGMPWEILHTDRALLNSRRPVRFITKGGGLPGYTSVIMTVPEYDLGITILVAGNGSLFSEINEAVTVGVVRAAEEVAIRQLNERYDGTYVSSDPSLNSSLILESDHRGLLVKEFISNSTDVLKKFGPGLGGGSYPWYAQLVPTLLFRDEDNQKGERWRLLLSAERTREALGVWDDFCVLDVDTISYAHLPINELVFWDSTEDGFARVELTGFRANLTRSGDDASEGQEMLEL</sequence>
<proteinExistence type="inferred from homology"/>
<evidence type="ECO:0000313" key="5">
    <source>
        <dbReference type="EMBL" id="PSN70763.1"/>
    </source>
</evidence>
<dbReference type="STRING" id="1448308.A0A2T2NZC9"/>
<dbReference type="Pfam" id="PF26335">
    <property type="entry name" value="ARB_00930_C"/>
    <property type="match status" value="1"/>
</dbReference>
<gene>
    <name evidence="5" type="ORF">BS50DRAFT_570264</name>
</gene>
<evidence type="ECO:0000256" key="1">
    <source>
        <dbReference type="ARBA" id="ARBA00038473"/>
    </source>
</evidence>
<evidence type="ECO:0000256" key="2">
    <source>
        <dbReference type="SAM" id="SignalP"/>
    </source>
</evidence>
<keyword evidence="6" id="KW-1185">Reference proteome</keyword>
<organism evidence="5 6">
    <name type="scientific">Corynespora cassiicola Philippines</name>
    <dbReference type="NCBI Taxonomy" id="1448308"/>
    <lineage>
        <taxon>Eukaryota</taxon>
        <taxon>Fungi</taxon>
        <taxon>Dikarya</taxon>
        <taxon>Ascomycota</taxon>
        <taxon>Pezizomycotina</taxon>
        <taxon>Dothideomycetes</taxon>
        <taxon>Pleosporomycetidae</taxon>
        <taxon>Pleosporales</taxon>
        <taxon>Corynesporascaceae</taxon>
        <taxon>Corynespora</taxon>
    </lineage>
</organism>
<dbReference type="InterPro" id="IPR058664">
    <property type="entry name" value="ARB_00930-like_C"/>
</dbReference>
<evidence type="ECO:0000259" key="3">
    <source>
        <dbReference type="Pfam" id="PF00144"/>
    </source>
</evidence>
<accession>A0A2T2NZC9</accession>
<dbReference type="InterPro" id="IPR051478">
    <property type="entry name" value="Beta-lactamase-like_AB/R"/>
</dbReference>
<protein>
    <submittedName>
        <fullName evidence="5">Beta-lactamase/transpeptidase-like protein</fullName>
    </submittedName>
</protein>
<dbReference type="OrthoDB" id="5946976at2759"/>
<dbReference type="Proteomes" id="UP000240883">
    <property type="component" value="Unassembled WGS sequence"/>
</dbReference>
<reference evidence="5 6" key="1">
    <citation type="journal article" date="2018" name="Front. Microbiol.">
        <title>Genome-Wide Analysis of Corynespora cassiicola Leaf Fall Disease Putative Effectors.</title>
        <authorList>
            <person name="Lopez D."/>
            <person name="Ribeiro S."/>
            <person name="Label P."/>
            <person name="Fumanal B."/>
            <person name="Venisse J.S."/>
            <person name="Kohler A."/>
            <person name="de Oliveira R.R."/>
            <person name="Labutti K."/>
            <person name="Lipzen A."/>
            <person name="Lail K."/>
            <person name="Bauer D."/>
            <person name="Ohm R.A."/>
            <person name="Barry K.W."/>
            <person name="Spatafora J."/>
            <person name="Grigoriev I.V."/>
            <person name="Martin F.M."/>
            <person name="Pujade-Renaud V."/>
        </authorList>
    </citation>
    <scope>NUCLEOTIDE SEQUENCE [LARGE SCALE GENOMIC DNA]</scope>
    <source>
        <strain evidence="5 6">Philippines</strain>
    </source>
</reference>
<keyword evidence="2" id="KW-0732">Signal</keyword>